<proteinExistence type="predicted"/>
<accession>A0A387FNW8</accession>
<evidence type="ECO:0008006" key="3">
    <source>
        <dbReference type="Google" id="ProtNLM"/>
    </source>
</evidence>
<organism evidence="1 2">
    <name type="scientific">Rhizobium jaguaris</name>
    <dbReference type="NCBI Taxonomy" id="1312183"/>
    <lineage>
        <taxon>Bacteria</taxon>
        <taxon>Pseudomonadati</taxon>
        <taxon>Pseudomonadota</taxon>
        <taxon>Alphaproteobacteria</taxon>
        <taxon>Hyphomicrobiales</taxon>
        <taxon>Rhizobiaceae</taxon>
        <taxon>Rhizobium/Agrobacterium group</taxon>
        <taxon>Rhizobium</taxon>
    </lineage>
</organism>
<evidence type="ECO:0000313" key="2">
    <source>
        <dbReference type="Proteomes" id="UP000282195"/>
    </source>
</evidence>
<evidence type="ECO:0000313" key="1">
    <source>
        <dbReference type="EMBL" id="AYG61140.1"/>
    </source>
</evidence>
<dbReference type="Proteomes" id="UP000282195">
    <property type="component" value="Chromosome"/>
</dbReference>
<dbReference type="EMBL" id="CP032694">
    <property type="protein sequence ID" value="AYG61140.1"/>
    <property type="molecule type" value="Genomic_DNA"/>
</dbReference>
<gene>
    <name evidence="1" type="ORF">CCGE525_21735</name>
</gene>
<dbReference type="AlphaFoldDB" id="A0A387FNW8"/>
<reference evidence="1 2" key="1">
    <citation type="submission" date="2018-10" db="EMBL/GenBank/DDBJ databases">
        <title>Rhizobium etli, R. leguminosarum and a new Rhizobium genospecies from Phaseolus dumosus.</title>
        <authorList>
            <person name="Ramirez-Puebla S.T."/>
            <person name="Rogel-Hernandez M.A."/>
            <person name="Guerrero G."/>
            <person name="Ormeno-Orrillo E."/>
            <person name="Martinez-Romero J.C."/>
            <person name="Negrete-Yankelevich S."/>
            <person name="Martinez-Romero E."/>
        </authorList>
    </citation>
    <scope>NUCLEOTIDE SEQUENCE [LARGE SCALE GENOMIC DNA]</scope>
    <source>
        <strain evidence="1 2">CCGE525</strain>
    </source>
</reference>
<dbReference type="KEGG" id="rjg:CCGE525_21735"/>
<name>A0A387FNW8_9HYPH</name>
<keyword evidence="2" id="KW-1185">Reference proteome</keyword>
<sequence>MQESIHRPATVSFVCPVCKGGNVWDVTVAPYKLTVDDPRQAIGISETDAPCPDCRGTIYTIVVENHGGVVKTFIRDNPNIKVRLESYEITRYEDFLHNYYPTDPLTTFDNAKLELAALIMRVPESVRDSVTFSRMAFLQWMGMMEALTLPR</sequence>
<dbReference type="RefSeq" id="WP_162950233.1">
    <property type="nucleotide sequence ID" value="NZ_CP032694.1"/>
</dbReference>
<protein>
    <recommendedName>
        <fullName evidence="3">CpXC domain-containing protein</fullName>
    </recommendedName>
</protein>